<dbReference type="KEGG" id="tva:4748973"/>
<dbReference type="GO" id="GO:0000398">
    <property type="term" value="P:mRNA splicing, via spliceosome"/>
    <property type="evidence" value="ECO:0007669"/>
    <property type="project" value="InterPro"/>
</dbReference>
<dbReference type="SUPFAM" id="SSF52058">
    <property type="entry name" value="L domain-like"/>
    <property type="match status" value="1"/>
</dbReference>
<evidence type="ECO:0000256" key="4">
    <source>
        <dbReference type="ARBA" id="ARBA00023242"/>
    </source>
</evidence>
<proteinExistence type="inferred from homology"/>
<name>A2FUY9_TRIV3</name>
<sequence>MKLSKSPLLLSEPLCLRATGAGIEEIDLLGSDKINSLALYISSNKIKTIENIVQFKHLQTFLAENNLIQYLEDLKPLSELHNLKIIRLEGNPLMDTPYWAFYLIYICPSLVSINGEKISSILGNYSLKDIKNHFLNEEIKMDFISQLLFLSQLIQSGKYPLKSPYSTEFNKLMPKERLYHLYREIRSNGPSHSLRSYRKYINQLALKRAEQLIDMAEENGLPGDLLQELSACTADCSKFLSILKNFLAPQGDDVDIKKASSVSSFKLGNTAVSVLSMMRFKSPEDNDKSSRRSYISGSPAKRYDTGKNNSNSDINKQIQTENSSTPLINKQPSITVTESTNNPTENLEDEKSELQTKDLEINSKNDIKSSDVNDHSSASTNKIENEDAIIEVSSLNLTPSTYIRPILNERTLFNAWAAWKSKVKSRAKVDATQMIENPNSISKEFSSIENQLDVRDGVAYLMRKHALMMDIERNTAINQAMHLRKKRFSNEMEIRSPKHLY</sequence>
<evidence type="ECO:0000313" key="8">
    <source>
        <dbReference type="Proteomes" id="UP000001542"/>
    </source>
</evidence>
<dbReference type="eggNOG" id="ENOG502RXII">
    <property type="taxonomic scope" value="Eukaryota"/>
</dbReference>
<comment type="subcellular location">
    <subcellularLocation>
        <location evidence="1">Nucleus</location>
    </subcellularLocation>
</comment>
<dbReference type="STRING" id="5722.A2FUY9"/>
<dbReference type="GO" id="GO:0005634">
    <property type="term" value="C:nucleus"/>
    <property type="evidence" value="ECO:0007669"/>
    <property type="project" value="UniProtKB-SubCell"/>
</dbReference>
<evidence type="ECO:0000256" key="1">
    <source>
        <dbReference type="ARBA" id="ARBA00004123"/>
    </source>
</evidence>
<keyword evidence="4" id="KW-0539">Nucleus</keyword>
<organism evidence="7 8">
    <name type="scientific">Trichomonas vaginalis (strain ATCC PRA-98 / G3)</name>
    <dbReference type="NCBI Taxonomy" id="412133"/>
    <lineage>
        <taxon>Eukaryota</taxon>
        <taxon>Metamonada</taxon>
        <taxon>Parabasalia</taxon>
        <taxon>Trichomonadida</taxon>
        <taxon>Trichomonadidae</taxon>
        <taxon>Trichomonas</taxon>
    </lineage>
</organism>
<evidence type="ECO:0000256" key="6">
    <source>
        <dbReference type="SAM" id="MobiDB-lite"/>
    </source>
</evidence>
<accession>A2FUY9</accession>
<feature type="compositionally biased region" description="Polar residues" evidence="6">
    <location>
        <begin position="306"/>
        <end position="345"/>
    </location>
</feature>
<dbReference type="RefSeq" id="XP_001304210.1">
    <property type="nucleotide sequence ID" value="XM_001304209.1"/>
</dbReference>
<dbReference type="InterPro" id="IPR044640">
    <property type="entry name" value="RU2A"/>
</dbReference>
<protein>
    <recommendedName>
        <fullName evidence="9">Leucine Rich Repeat family protein</fullName>
    </recommendedName>
</protein>
<keyword evidence="8" id="KW-1185">Reference proteome</keyword>
<comment type="similarity">
    <text evidence="5">Belongs to the U2 small nuclear ribonucleoprotein A family.</text>
</comment>
<feature type="compositionally biased region" description="Basic and acidic residues" evidence="6">
    <location>
        <begin position="281"/>
        <end position="290"/>
    </location>
</feature>
<keyword evidence="3" id="KW-0677">Repeat</keyword>
<dbReference type="SMR" id="A2FUY9"/>
<dbReference type="EMBL" id="DS114046">
    <property type="protein sequence ID" value="EAX91280.1"/>
    <property type="molecule type" value="Genomic_DNA"/>
</dbReference>
<dbReference type="InParanoid" id="A2FUY9"/>
<evidence type="ECO:0000313" key="7">
    <source>
        <dbReference type="EMBL" id="EAX91280.1"/>
    </source>
</evidence>
<dbReference type="OrthoDB" id="1053178at2759"/>
<evidence type="ECO:0000256" key="5">
    <source>
        <dbReference type="ARBA" id="ARBA00024196"/>
    </source>
</evidence>
<gene>
    <name evidence="7" type="ORF">TVAG_251240</name>
</gene>
<evidence type="ECO:0000256" key="2">
    <source>
        <dbReference type="ARBA" id="ARBA00022614"/>
    </source>
</evidence>
<reference evidence="7" key="1">
    <citation type="submission" date="2006-10" db="EMBL/GenBank/DDBJ databases">
        <authorList>
            <person name="Amadeo P."/>
            <person name="Zhao Q."/>
            <person name="Wortman J."/>
            <person name="Fraser-Liggett C."/>
            <person name="Carlton J."/>
        </authorList>
    </citation>
    <scope>NUCLEOTIDE SEQUENCE</scope>
    <source>
        <strain evidence="7">G3</strain>
    </source>
</reference>
<dbReference type="VEuPathDB" id="TrichDB:TVAG_251240"/>
<dbReference type="InterPro" id="IPR032675">
    <property type="entry name" value="LRR_dom_sf"/>
</dbReference>
<dbReference type="PANTHER" id="PTHR10552">
    <property type="entry name" value="U2 SMALL NUCLEAR RIBONUCLEOPROTEIN A"/>
    <property type="match status" value="1"/>
</dbReference>
<dbReference type="VEuPathDB" id="TrichDB:TVAGG3_0455720"/>
<dbReference type="GO" id="GO:0030620">
    <property type="term" value="F:U2 snRNA binding"/>
    <property type="evidence" value="ECO:0007669"/>
    <property type="project" value="InterPro"/>
</dbReference>
<keyword evidence="2" id="KW-0433">Leucine-rich repeat</keyword>
<feature type="region of interest" description="Disordered" evidence="6">
    <location>
        <begin position="281"/>
        <end position="356"/>
    </location>
</feature>
<feature type="compositionally biased region" description="Basic and acidic residues" evidence="6">
    <location>
        <begin position="361"/>
        <end position="374"/>
    </location>
</feature>
<feature type="region of interest" description="Disordered" evidence="6">
    <location>
        <begin position="361"/>
        <end position="380"/>
    </location>
</feature>
<evidence type="ECO:0000256" key="3">
    <source>
        <dbReference type="ARBA" id="ARBA00022737"/>
    </source>
</evidence>
<dbReference type="PANTHER" id="PTHR10552:SF6">
    <property type="entry name" value="U2 SMALL NUCLEAR RIBONUCLEOPROTEIN A"/>
    <property type="match status" value="1"/>
</dbReference>
<dbReference type="Proteomes" id="UP000001542">
    <property type="component" value="Unassembled WGS sequence"/>
</dbReference>
<dbReference type="AlphaFoldDB" id="A2FUY9"/>
<dbReference type="Gene3D" id="3.80.10.10">
    <property type="entry name" value="Ribonuclease Inhibitor"/>
    <property type="match status" value="1"/>
</dbReference>
<reference evidence="7" key="2">
    <citation type="journal article" date="2007" name="Science">
        <title>Draft genome sequence of the sexually transmitted pathogen Trichomonas vaginalis.</title>
        <authorList>
            <person name="Carlton J.M."/>
            <person name="Hirt R.P."/>
            <person name="Silva J.C."/>
            <person name="Delcher A.L."/>
            <person name="Schatz M."/>
            <person name="Zhao Q."/>
            <person name="Wortman J.R."/>
            <person name="Bidwell S.L."/>
            <person name="Alsmark U.C.M."/>
            <person name="Besteiro S."/>
            <person name="Sicheritz-Ponten T."/>
            <person name="Noel C.J."/>
            <person name="Dacks J.B."/>
            <person name="Foster P.G."/>
            <person name="Simillion C."/>
            <person name="Van de Peer Y."/>
            <person name="Miranda-Saavedra D."/>
            <person name="Barton G.J."/>
            <person name="Westrop G.D."/>
            <person name="Mueller S."/>
            <person name="Dessi D."/>
            <person name="Fiori P.L."/>
            <person name="Ren Q."/>
            <person name="Paulsen I."/>
            <person name="Zhang H."/>
            <person name="Bastida-Corcuera F.D."/>
            <person name="Simoes-Barbosa A."/>
            <person name="Brown M.T."/>
            <person name="Hayes R.D."/>
            <person name="Mukherjee M."/>
            <person name="Okumura C.Y."/>
            <person name="Schneider R."/>
            <person name="Smith A.J."/>
            <person name="Vanacova S."/>
            <person name="Villalvazo M."/>
            <person name="Haas B.J."/>
            <person name="Pertea M."/>
            <person name="Feldblyum T.V."/>
            <person name="Utterback T.R."/>
            <person name="Shu C.L."/>
            <person name="Osoegawa K."/>
            <person name="de Jong P.J."/>
            <person name="Hrdy I."/>
            <person name="Horvathova L."/>
            <person name="Zubacova Z."/>
            <person name="Dolezal P."/>
            <person name="Malik S.B."/>
            <person name="Logsdon J.M. Jr."/>
            <person name="Henze K."/>
            <person name="Gupta A."/>
            <person name="Wang C.C."/>
            <person name="Dunne R.L."/>
            <person name="Upcroft J.A."/>
            <person name="Upcroft P."/>
            <person name="White O."/>
            <person name="Salzberg S.L."/>
            <person name="Tang P."/>
            <person name="Chiu C.-H."/>
            <person name="Lee Y.-S."/>
            <person name="Embley T.M."/>
            <person name="Coombs G.H."/>
            <person name="Mottram J.C."/>
            <person name="Tachezy J."/>
            <person name="Fraser-Liggett C.M."/>
            <person name="Johnson P.J."/>
        </authorList>
    </citation>
    <scope>NUCLEOTIDE SEQUENCE [LARGE SCALE GENOMIC DNA]</scope>
    <source>
        <strain evidence="7">G3</strain>
    </source>
</reference>
<evidence type="ECO:0008006" key="9">
    <source>
        <dbReference type="Google" id="ProtNLM"/>
    </source>
</evidence>